<dbReference type="Pfam" id="PF08386">
    <property type="entry name" value="Abhydrolase_4"/>
    <property type="match status" value="1"/>
</dbReference>
<organism evidence="4 5">
    <name type="scientific">Hortaea werneckii</name>
    <name type="common">Black yeast</name>
    <name type="synonym">Cladosporium werneckii</name>
    <dbReference type="NCBI Taxonomy" id="91943"/>
    <lineage>
        <taxon>Eukaryota</taxon>
        <taxon>Fungi</taxon>
        <taxon>Dikarya</taxon>
        <taxon>Ascomycota</taxon>
        <taxon>Pezizomycotina</taxon>
        <taxon>Dothideomycetes</taxon>
        <taxon>Dothideomycetidae</taxon>
        <taxon>Mycosphaerellales</taxon>
        <taxon>Teratosphaeriaceae</taxon>
        <taxon>Hortaea</taxon>
    </lineage>
</organism>
<gene>
    <name evidence="4" type="ORF">D0860_08246</name>
</gene>
<evidence type="ECO:0000313" key="5">
    <source>
        <dbReference type="Proteomes" id="UP000280598"/>
    </source>
</evidence>
<dbReference type="PANTHER" id="PTHR43248">
    <property type="entry name" value="2-SUCCINYL-6-HYDROXY-2,4-CYCLOHEXADIENE-1-CARBOXYLATE SYNTHASE"/>
    <property type="match status" value="1"/>
</dbReference>
<keyword evidence="2" id="KW-0378">Hydrolase</keyword>
<protein>
    <recommendedName>
        <fullName evidence="3">Peptidase S33 tripeptidyl aminopeptidase-like C-terminal domain-containing protein</fullName>
    </recommendedName>
</protein>
<dbReference type="AlphaFoldDB" id="A0A3M7GFD8"/>
<proteinExistence type="inferred from homology"/>
<feature type="domain" description="Peptidase S33 tripeptidyl aminopeptidase-like C-terminal" evidence="3">
    <location>
        <begin position="458"/>
        <end position="554"/>
    </location>
</feature>
<dbReference type="VEuPathDB" id="FungiDB:BTJ68_14891"/>
<evidence type="ECO:0000313" key="4">
    <source>
        <dbReference type="EMBL" id="RMY99628.1"/>
    </source>
</evidence>
<reference evidence="4 5" key="1">
    <citation type="journal article" date="2018" name="BMC Genomics">
        <title>Genomic evidence for intraspecific hybridization in a clonal and extremely halotolerant yeast.</title>
        <authorList>
            <person name="Gostincar C."/>
            <person name="Stajich J.E."/>
            <person name="Zupancic J."/>
            <person name="Zalar P."/>
            <person name="Gunde-Cimerman N."/>
        </authorList>
    </citation>
    <scope>NUCLEOTIDE SEQUENCE [LARGE SCALE GENOMIC DNA]</scope>
    <source>
        <strain evidence="4 5">EXF-562</strain>
    </source>
</reference>
<dbReference type="InterPro" id="IPR051601">
    <property type="entry name" value="Serine_prot/Carboxylest_S33"/>
</dbReference>
<dbReference type="Proteomes" id="UP000280598">
    <property type="component" value="Unassembled WGS sequence"/>
</dbReference>
<dbReference type="InterPro" id="IPR029058">
    <property type="entry name" value="AB_hydrolase_fold"/>
</dbReference>
<evidence type="ECO:0000256" key="1">
    <source>
        <dbReference type="ARBA" id="ARBA00010088"/>
    </source>
</evidence>
<dbReference type="GO" id="GO:0016787">
    <property type="term" value="F:hydrolase activity"/>
    <property type="evidence" value="ECO:0007669"/>
    <property type="project" value="UniProtKB-KW"/>
</dbReference>
<dbReference type="Gene3D" id="3.40.50.1820">
    <property type="entry name" value="alpha/beta hydrolase"/>
    <property type="match status" value="1"/>
</dbReference>
<evidence type="ECO:0000256" key="2">
    <source>
        <dbReference type="ARBA" id="ARBA00022801"/>
    </source>
</evidence>
<dbReference type="InterPro" id="IPR013595">
    <property type="entry name" value="Pept_S33_TAP-like_C"/>
</dbReference>
<dbReference type="SUPFAM" id="SSF53474">
    <property type="entry name" value="alpha/beta-Hydrolases"/>
    <property type="match status" value="1"/>
</dbReference>
<dbReference type="PANTHER" id="PTHR43248:SF25">
    <property type="entry name" value="AB HYDROLASE-1 DOMAIN-CONTAINING PROTEIN-RELATED"/>
    <property type="match status" value="1"/>
</dbReference>
<dbReference type="EMBL" id="QWIS01000271">
    <property type="protein sequence ID" value="RMY99628.1"/>
    <property type="molecule type" value="Genomic_DNA"/>
</dbReference>
<evidence type="ECO:0000259" key="3">
    <source>
        <dbReference type="Pfam" id="PF08386"/>
    </source>
</evidence>
<comment type="similarity">
    <text evidence="1">Belongs to the peptidase S33 family.</text>
</comment>
<sequence length="609" mass="66858">MKSVPNFFVASSWFRNQLPEHSSEPPSSSFEWDRWHQCWESFQCARLQVPMDWLETSEEAGHAVEASVPVTDASYGGPVVINPGGPGGSGVQQVIKGGHAIQTILSAGPDLNESQANHPKYFDIIGFDPRGINNSRPVLNCLSNRLEAAASTIEENAHGMIGTSDTSFDYVWDSKRAMAEGCSKRGAEEGIAKHMATASVARDIVEIVERHGEWRANEANRLIKLDTTLSGDEQEMIEDRTAYVPGSEMVQYWGFSYGSILGATLSAMFPERIKRAVLDGVADSHDYMAGGWTTNLKDTDLIFGGANCALWDEDGPAVIAENVQKIMANIMLDPISVPGTELHGPVVITHNDLKRLFRSVVYWPSRDLPFLAQVLHDLSDRNGTSLALWLHEQRPNIGEPLSEACVQDGPYSPACFPGGDSEGASAGIACSDGPGDRLNQTKKEYREYATNLMSQSRLMGESWATIQLPCTAWHARPHWRYEGNFHNRTAHPILFAGNTIDPVTPLQNVFKMASGFEGAGVLQQDSEGHCTYSGLSMCSMKAIRHYFQTGDLPGNVGGLRDWDGWEGMGALCGTDRRPFDGYSGDSEIPELPDGETDQALWLQWWSLIA</sequence>
<comment type="caution">
    <text evidence="4">The sequence shown here is derived from an EMBL/GenBank/DDBJ whole genome shotgun (WGS) entry which is preliminary data.</text>
</comment>
<accession>A0A3M7GFD8</accession>
<name>A0A3M7GFD8_HORWE</name>